<proteinExistence type="inferred from homology"/>
<keyword evidence="5 11" id="KW-1133">Transmembrane helix</keyword>
<dbReference type="GO" id="GO:0007188">
    <property type="term" value="P:adenylate cyclase-modulating G protein-coupled receptor signaling pathway"/>
    <property type="evidence" value="ECO:0007669"/>
    <property type="project" value="TreeGrafter"/>
</dbReference>
<dbReference type="GO" id="GO:0007166">
    <property type="term" value="P:cell surface receptor signaling pathway"/>
    <property type="evidence" value="ECO:0007669"/>
    <property type="project" value="InterPro"/>
</dbReference>
<organism evidence="14 15">
    <name type="scientific">Callosobruchus maculatus</name>
    <name type="common">Southern cowpea weevil</name>
    <name type="synonym">Pulse bruchid</name>
    <dbReference type="NCBI Taxonomy" id="64391"/>
    <lineage>
        <taxon>Eukaryota</taxon>
        <taxon>Metazoa</taxon>
        <taxon>Ecdysozoa</taxon>
        <taxon>Arthropoda</taxon>
        <taxon>Hexapoda</taxon>
        <taxon>Insecta</taxon>
        <taxon>Pterygota</taxon>
        <taxon>Neoptera</taxon>
        <taxon>Endopterygota</taxon>
        <taxon>Coleoptera</taxon>
        <taxon>Polyphaga</taxon>
        <taxon>Cucujiformia</taxon>
        <taxon>Chrysomeloidea</taxon>
        <taxon>Chrysomelidae</taxon>
        <taxon>Bruchinae</taxon>
        <taxon>Bruchini</taxon>
        <taxon>Callosobruchus</taxon>
    </lineage>
</organism>
<dbReference type="Gene3D" id="1.20.1070.10">
    <property type="entry name" value="Rhodopsin 7-helix transmembrane proteins"/>
    <property type="match status" value="1"/>
</dbReference>
<dbReference type="Pfam" id="PF00002">
    <property type="entry name" value="7tm_2"/>
    <property type="match status" value="1"/>
</dbReference>
<dbReference type="AlphaFoldDB" id="A0A653C3D8"/>
<dbReference type="InterPro" id="IPR036445">
    <property type="entry name" value="GPCR_2_extracell_dom_sf"/>
</dbReference>
<dbReference type="PROSITE" id="PS50227">
    <property type="entry name" value="G_PROTEIN_RECEP_F2_3"/>
    <property type="match status" value="1"/>
</dbReference>
<keyword evidence="15" id="KW-1185">Reference proteome</keyword>
<keyword evidence="7 11" id="KW-0472">Membrane</keyword>
<evidence type="ECO:0000256" key="9">
    <source>
        <dbReference type="ARBA" id="ARBA00023180"/>
    </source>
</evidence>
<dbReference type="Pfam" id="PF02793">
    <property type="entry name" value="HRM"/>
    <property type="match status" value="1"/>
</dbReference>
<dbReference type="PANTHER" id="PTHR45620:SF17">
    <property type="entry name" value="PDF RECEPTOR"/>
    <property type="match status" value="1"/>
</dbReference>
<evidence type="ECO:0000256" key="7">
    <source>
        <dbReference type="ARBA" id="ARBA00023136"/>
    </source>
</evidence>
<dbReference type="PANTHER" id="PTHR45620">
    <property type="entry name" value="PDF RECEPTOR-LIKE PROTEIN-RELATED"/>
    <property type="match status" value="1"/>
</dbReference>
<feature type="transmembrane region" description="Helical" evidence="11">
    <location>
        <begin position="186"/>
        <end position="207"/>
    </location>
</feature>
<name>A0A653C3D8_CALMS</name>
<evidence type="ECO:0000256" key="5">
    <source>
        <dbReference type="ARBA" id="ARBA00022989"/>
    </source>
</evidence>
<feature type="transmembrane region" description="Helical" evidence="11">
    <location>
        <begin position="105"/>
        <end position="127"/>
    </location>
</feature>
<feature type="domain" description="G-protein coupled receptors family 2 profile 2" evidence="13">
    <location>
        <begin position="100"/>
        <end position="350"/>
    </location>
</feature>
<evidence type="ECO:0000259" key="13">
    <source>
        <dbReference type="PROSITE" id="PS50261"/>
    </source>
</evidence>
<keyword evidence="4 11" id="KW-0812">Transmembrane</keyword>
<feature type="transmembrane region" description="Helical" evidence="11">
    <location>
        <begin position="299"/>
        <end position="318"/>
    </location>
</feature>
<dbReference type="PRINTS" id="PR00249">
    <property type="entry name" value="GPCRSECRETIN"/>
</dbReference>
<evidence type="ECO:0000256" key="6">
    <source>
        <dbReference type="ARBA" id="ARBA00023040"/>
    </source>
</evidence>
<dbReference type="InterPro" id="IPR050332">
    <property type="entry name" value="GPCR_2"/>
</dbReference>
<feature type="transmembrane region" description="Helical" evidence="11">
    <location>
        <begin position="324"/>
        <end position="349"/>
    </location>
</feature>
<keyword evidence="3" id="KW-1003">Cell membrane</keyword>
<evidence type="ECO:0000256" key="3">
    <source>
        <dbReference type="ARBA" id="ARBA00022475"/>
    </source>
</evidence>
<evidence type="ECO:0000256" key="10">
    <source>
        <dbReference type="ARBA" id="ARBA00023224"/>
    </source>
</evidence>
<dbReference type="InterPro" id="IPR000832">
    <property type="entry name" value="GPCR_2_secretin-like"/>
</dbReference>
<keyword evidence="6" id="KW-0297">G-protein coupled receptor</keyword>
<evidence type="ECO:0000313" key="15">
    <source>
        <dbReference type="Proteomes" id="UP000410492"/>
    </source>
</evidence>
<dbReference type="InterPro" id="IPR001879">
    <property type="entry name" value="GPCR_2_extracellular_dom"/>
</dbReference>
<evidence type="ECO:0000256" key="8">
    <source>
        <dbReference type="ARBA" id="ARBA00023170"/>
    </source>
</evidence>
<evidence type="ECO:0000256" key="1">
    <source>
        <dbReference type="ARBA" id="ARBA00004651"/>
    </source>
</evidence>
<dbReference type="Proteomes" id="UP000410492">
    <property type="component" value="Unassembled WGS sequence"/>
</dbReference>
<comment type="similarity">
    <text evidence="2">Belongs to the G-protein coupled receptor 2 family.</text>
</comment>
<reference evidence="14 15" key="1">
    <citation type="submission" date="2019-01" db="EMBL/GenBank/DDBJ databases">
        <authorList>
            <person name="Sayadi A."/>
        </authorList>
    </citation>
    <scope>NUCLEOTIDE SEQUENCE [LARGE SCALE GENOMIC DNA]</scope>
</reference>
<feature type="transmembrane region" description="Helical" evidence="11">
    <location>
        <begin position="214"/>
        <end position="237"/>
    </location>
</feature>
<dbReference type="PROSITE" id="PS00650">
    <property type="entry name" value="G_PROTEIN_RECEP_F2_2"/>
    <property type="match status" value="1"/>
</dbReference>
<dbReference type="GO" id="GO:0008528">
    <property type="term" value="F:G protein-coupled peptide receptor activity"/>
    <property type="evidence" value="ECO:0007669"/>
    <property type="project" value="TreeGrafter"/>
</dbReference>
<protein>
    <submittedName>
        <fullName evidence="14">Uncharacterized protein</fullName>
    </submittedName>
</protein>
<evidence type="ECO:0000256" key="2">
    <source>
        <dbReference type="ARBA" id="ARBA00005314"/>
    </source>
</evidence>
<comment type="subcellular location">
    <subcellularLocation>
        <location evidence="1">Cell membrane</location>
        <topology evidence="1">Multi-pass membrane protein</topology>
    </subcellularLocation>
</comment>
<dbReference type="PROSITE" id="PS50261">
    <property type="entry name" value="G_PROTEIN_RECEP_F2_4"/>
    <property type="match status" value="1"/>
</dbReference>
<dbReference type="Gene3D" id="4.10.1240.10">
    <property type="entry name" value="GPCR, family 2, extracellular hormone receptor domain"/>
    <property type="match status" value="1"/>
</dbReference>
<evidence type="ECO:0000313" key="14">
    <source>
        <dbReference type="EMBL" id="VEN41629.1"/>
    </source>
</evidence>
<gene>
    <name evidence="14" type="ORF">CALMAC_LOCUS5384</name>
</gene>
<evidence type="ECO:0000256" key="11">
    <source>
        <dbReference type="SAM" id="Phobius"/>
    </source>
</evidence>
<dbReference type="InterPro" id="IPR017981">
    <property type="entry name" value="GPCR_2-like_7TM"/>
</dbReference>
<accession>A0A653C3D8</accession>
<keyword evidence="10" id="KW-0807">Transducer</keyword>
<evidence type="ECO:0000256" key="4">
    <source>
        <dbReference type="ARBA" id="ARBA00022692"/>
    </source>
</evidence>
<keyword evidence="8" id="KW-0675">Receptor</keyword>
<evidence type="ECO:0000259" key="12">
    <source>
        <dbReference type="PROSITE" id="PS50227"/>
    </source>
</evidence>
<dbReference type="SUPFAM" id="SSF111418">
    <property type="entry name" value="Hormone receptor domain"/>
    <property type="match status" value="1"/>
</dbReference>
<dbReference type="EMBL" id="CAACVG010006778">
    <property type="protein sequence ID" value="VEN41629.1"/>
    <property type="molecule type" value="Genomic_DNA"/>
</dbReference>
<feature type="transmembrane region" description="Helical" evidence="11">
    <location>
        <begin position="257"/>
        <end position="278"/>
    </location>
</feature>
<feature type="domain" description="G-protein coupled receptors family 2 profile 1" evidence="12">
    <location>
        <begin position="11"/>
        <end position="77"/>
    </location>
</feature>
<sequence length="462" mass="53735">MDITNVTYEGFCPEVCDKWMCWPSTSAGSNVTMDCPKVKGTLENAKAYKFCSSSGGWETKNGTNESYTHYESCIMPQLQELARMCEEFGQNTCSQIGRITRCIEMVGLSFSFVTLVVSLYIFATYRVLKNNRTRIHKNLFVATLLQVIFRLIKYIDQGLDHDYQFLQRVYLNEACTALLEYSKTAMFMWMFIEGLYLHNMITVTVFQEYSYIKIYCIIGWTVPALMTTVWLVIMLTKEAQTTWEYYYFLDYYWILEGPRSTVIVVNLLFLLNIIRVLIVKLRESQTSEIEQVRKAVRAAIFLLPLMGISHLLFFYYKFNKAWKFALWSFSAYFLGTFQGCFVAVLYCFLNGEVQTAIRNSFYLHMSLRNYEYTSCRNFTLISIVHDESSIQNGETSPWLQCCAQNTETPDDEKDGSYPVLHKRRDTSTVITELTAVNSSTYKSSMKEKWSTDNNIVEETEVK</sequence>
<dbReference type="SMART" id="SM00008">
    <property type="entry name" value="HormR"/>
    <property type="match status" value="1"/>
</dbReference>
<dbReference type="GO" id="GO:0005886">
    <property type="term" value="C:plasma membrane"/>
    <property type="evidence" value="ECO:0007669"/>
    <property type="project" value="UniProtKB-SubCell"/>
</dbReference>
<keyword evidence="9" id="KW-0325">Glycoprotein</keyword>
<dbReference type="InterPro" id="IPR017983">
    <property type="entry name" value="GPCR_2_secretin-like_CS"/>
</dbReference>
<dbReference type="OrthoDB" id="5967113at2759"/>